<keyword evidence="14" id="KW-0966">Cell projection</keyword>
<comment type="subcellular location">
    <subcellularLocation>
        <location evidence="1 9">Bacterial flagellum basal body</location>
    </subcellularLocation>
    <subcellularLocation>
        <location evidence="2">Cell membrane</location>
        <topology evidence="2">Multi-pass membrane protein</topology>
    </subcellularLocation>
</comment>
<dbReference type="InterPro" id="IPR045851">
    <property type="entry name" value="AMP-bd_C_sf"/>
</dbReference>
<feature type="domain" description="Flagellar M-ring C-terminal" evidence="13">
    <location>
        <begin position="256"/>
        <end position="401"/>
    </location>
</feature>
<evidence type="ECO:0000256" key="4">
    <source>
        <dbReference type="ARBA" id="ARBA00022475"/>
    </source>
</evidence>
<keyword evidence="6 11" id="KW-1133">Transmembrane helix</keyword>
<evidence type="ECO:0000256" key="10">
    <source>
        <dbReference type="SAM" id="MobiDB-lite"/>
    </source>
</evidence>
<dbReference type="GO" id="GO:0005886">
    <property type="term" value="C:plasma membrane"/>
    <property type="evidence" value="ECO:0007669"/>
    <property type="project" value="UniProtKB-SubCell"/>
</dbReference>
<keyword evidence="14" id="KW-0969">Cilium</keyword>
<feature type="region of interest" description="Disordered" evidence="10">
    <location>
        <begin position="301"/>
        <end position="351"/>
    </location>
</feature>
<feature type="compositionally biased region" description="Polar residues" evidence="10">
    <location>
        <begin position="224"/>
        <end position="234"/>
    </location>
</feature>
<dbReference type="InterPro" id="IPR000067">
    <property type="entry name" value="FlgMring_FliF"/>
</dbReference>
<comment type="caution">
    <text evidence="14">The sequence shown here is derived from an EMBL/GenBank/DDBJ whole genome shotgun (WGS) entry which is preliminary data.</text>
</comment>
<feature type="compositionally biased region" description="Basic and acidic residues" evidence="10">
    <location>
        <begin position="331"/>
        <end position="346"/>
    </location>
</feature>
<feature type="transmembrane region" description="Helical" evidence="11">
    <location>
        <begin position="21"/>
        <end position="43"/>
    </location>
</feature>
<evidence type="ECO:0000313" key="15">
    <source>
        <dbReference type="Proteomes" id="UP000238081"/>
    </source>
</evidence>
<dbReference type="GO" id="GO:0009431">
    <property type="term" value="C:bacterial-type flagellum basal body, MS ring"/>
    <property type="evidence" value="ECO:0007669"/>
    <property type="project" value="InterPro"/>
</dbReference>
<feature type="compositionally biased region" description="Polar residues" evidence="10">
    <location>
        <begin position="301"/>
        <end position="314"/>
    </location>
</feature>
<dbReference type="Pfam" id="PF08345">
    <property type="entry name" value="YscJ_FliF_C"/>
    <property type="match status" value="1"/>
</dbReference>
<evidence type="ECO:0000256" key="2">
    <source>
        <dbReference type="ARBA" id="ARBA00004651"/>
    </source>
</evidence>
<keyword evidence="8 9" id="KW-0975">Bacterial flagellum</keyword>
<dbReference type="PIRSF" id="PIRSF004862">
    <property type="entry name" value="FliF"/>
    <property type="match status" value="1"/>
</dbReference>
<dbReference type="NCBIfam" id="TIGR00206">
    <property type="entry name" value="fliF"/>
    <property type="match status" value="1"/>
</dbReference>
<dbReference type="AlphaFoldDB" id="A0A0A6SJA2"/>
<feature type="transmembrane region" description="Helical" evidence="11">
    <location>
        <begin position="427"/>
        <end position="448"/>
    </location>
</feature>
<dbReference type="PRINTS" id="PR01009">
    <property type="entry name" value="FLGMRINGFLIF"/>
</dbReference>
<evidence type="ECO:0000256" key="6">
    <source>
        <dbReference type="ARBA" id="ARBA00022989"/>
    </source>
</evidence>
<dbReference type="Gene3D" id="3.30.300.30">
    <property type="match status" value="1"/>
</dbReference>
<dbReference type="InterPro" id="IPR043427">
    <property type="entry name" value="YscJ/FliF"/>
</dbReference>
<evidence type="ECO:0000256" key="7">
    <source>
        <dbReference type="ARBA" id="ARBA00023136"/>
    </source>
</evidence>
<evidence type="ECO:0000256" key="11">
    <source>
        <dbReference type="SAM" id="Phobius"/>
    </source>
</evidence>
<evidence type="ECO:0000256" key="5">
    <source>
        <dbReference type="ARBA" id="ARBA00022692"/>
    </source>
</evidence>
<dbReference type="GO" id="GO:0071973">
    <property type="term" value="P:bacterial-type flagellum-dependent cell motility"/>
    <property type="evidence" value="ECO:0007669"/>
    <property type="project" value="InterPro"/>
</dbReference>
<dbReference type="InterPro" id="IPR006182">
    <property type="entry name" value="FliF_N_dom"/>
</dbReference>
<dbReference type="PANTHER" id="PTHR30046:SF0">
    <property type="entry name" value="FLAGELLAR M-RING PROTEIN"/>
    <property type="match status" value="1"/>
</dbReference>
<keyword evidence="7 11" id="KW-0472">Membrane</keyword>
<comment type="similarity">
    <text evidence="3 9">Belongs to the FliF family.</text>
</comment>
<name>A0A0A6SJA2_CLOBU</name>
<proteinExistence type="inferred from homology"/>
<dbReference type="Proteomes" id="UP000238081">
    <property type="component" value="Unassembled WGS sequence"/>
</dbReference>
<evidence type="ECO:0000313" key="14">
    <source>
        <dbReference type="EMBL" id="PPV14680.1"/>
    </source>
</evidence>
<comment type="function">
    <text evidence="9">The M ring may be actively involved in energy transduction.</text>
</comment>
<organism evidence="14 15">
    <name type="scientific">Clostridium butyricum</name>
    <dbReference type="NCBI Taxonomy" id="1492"/>
    <lineage>
        <taxon>Bacteria</taxon>
        <taxon>Bacillati</taxon>
        <taxon>Bacillota</taxon>
        <taxon>Clostridia</taxon>
        <taxon>Eubacteriales</taxon>
        <taxon>Clostridiaceae</taxon>
        <taxon>Clostridium</taxon>
    </lineage>
</organism>
<reference evidence="14 15" key="1">
    <citation type="submission" date="2016-01" db="EMBL/GenBank/DDBJ databases">
        <title>Characterization of the Clostridium difficile lineages that are prevalent in Hong Kong and China.</title>
        <authorList>
            <person name="Kwok J.S.-L."/>
            <person name="Lam W.-Y."/>
            <person name="Ip M."/>
            <person name="Chan T.-F."/>
            <person name="Hawkey P.M."/>
            <person name="Tsui S.K.-W."/>
        </authorList>
    </citation>
    <scope>NUCLEOTIDE SEQUENCE [LARGE SCALE GENOMIC DNA]</scope>
    <source>
        <strain evidence="14 15">300064</strain>
    </source>
</reference>
<keyword evidence="4" id="KW-1003">Cell membrane</keyword>
<gene>
    <name evidence="14" type="ORF">AWN73_02920</name>
</gene>
<feature type="compositionally biased region" description="Low complexity" evidence="10">
    <location>
        <begin position="315"/>
        <end position="330"/>
    </location>
</feature>
<evidence type="ECO:0000259" key="12">
    <source>
        <dbReference type="Pfam" id="PF01514"/>
    </source>
</evidence>
<feature type="region of interest" description="Disordered" evidence="10">
    <location>
        <begin position="223"/>
        <end position="242"/>
    </location>
</feature>
<dbReference type="GO" id="GO:0003774">
    <property type="term" value="F:cytoskeletal motor activity"/>
    <property type="evidence" value="ECO:0007669"/>
    <property type="project" value="InterPro"/>
</dbReference>
<evidence type="ECO:0000256" key="1">
    <source>
        <dbReference type="ARBA" id="ARBA00004117"/>
    </source>
</evidence>
<keyword evidence="14" id="KW-0282">Flagellum</keyword>
<evidence type="ECO:0000256" key="9">
    <source>
        <dbReference type="PIRNR" id="PIRNR004862"/>
    </source>
</evidence>
<dbReference type="Pfam" id="PF01514">
    <property type="entry name" value="YscJ_FliF"/>
    <property type="match status" value="1"/>
</dbReference>
<evidence type="ECO:0000259" key="13">
    <source>
        <dbReference type="Pfam" id="PF08345"/>
    </source>
</evidence>
<dbReference type="RefSeq" id="WP_043663226.1">
    <property type="nucleotide sequence ID" value="NZ_JSEG01000006.1"/>
</dbReference>
<dbReference type="EMBL" id="LRDH01000107">
    <property type="protein sequence ID" value="PPV14680.1"/>
    <property type="molecule type" value="Genomic_DNA"/>
</dbReference>
<evidence type="ECO:0000256" key="3">
    <source>
        <dbReference type="ARBA" id="ARBA00007971"/>
    </source>
</evidence>
<evidence type="ECO:0000256" key="8">
    <source>
        <dbReference type="ARBA" id="ARBA00023143"/>
    </source>
</evidence>
<protein>
    <recommendedName>
        <fullName evidence="9">Flagellar M-ring protein</fullName>
    </recommendedName>
</protein>
<accession>A0A0A6SJA2</accession>
<dbReference type="InterPro" id="IPR013556">
    <property type="entry name" value="Flag_M-ring_C"/>
</dbReference>
<dbReference type="PANTHER" id="PTHR30046">
    <property type="entry name" value="FLAGELLAR M-RING PROTEIN"/>
    <property type="match status" value="1"/>
</dbReference>
<sequence>MKKLLEKVKELFEKFKSQNKKIKIAVIASIAAVLIAIVSAVFYSTSNKYAVLFSNLDTTDAKTVVDRLTTEKVESKIDSSTNTIWVPKNQVDKLKLELAPDLKSGSTGYELMDEQSSFGMTDEEFKLKKKRMLEGEIEKVIKSLEPIENAKVNITEADNSVFVKDKAVGSAAVTIKLKEGATLTDDQVKAIVAVVSTSIENVPKENVTVIDQNSNLLTRDLNEETNGQASSETISKQHRAEEEYEDRLQKSIVSLLEPIVGKGNVTAVVKANLDFDSKQQTETTIDPNKVIVSQETLKEINNNGDGTVSQSPVDNNMSNEIVNNNSSSNSSKEEQKTNYDSGKSESKTIQAQGKVDRLTATVYLNKTLTQEERQEFEDGVANAIGIDATRGDQITVSGMTFDTSSIDKAQATLEEMNAEEVANKKTMMMIAGGVIGAILIGAIIFFIIKRRKKKQEEEEQLLDTLIDDTIIPKEPDTFDPIEFETKTQKSHLENEIKKYATEKPEQVVEIIKSWLTENER</sequence>
<feature type="domain" description="Flagellar M-ring N-terminal" evidence="12">
    <location>
        <begin position="45"/>
        <end position="218"/>
    </location>
</feature>
<keyword evidence="5 11" id="KW-0812">Transmembrane</keyword>